<dbReference type="PANTHER" id="PTHR10285">
    <property type="entry name" value="URIDINE KINASE"/>
    <property type="match status" value="1"/>
</dbReference>
<organism evidence="2 3">
    <name type="scientific">Rhynchosporium secalis</name>
    <name type="common">Barley scald fungus</name>
    <dbReference type="NCBI Taxonomy" id="38038"/>
    <lineage>
        <taxon>Eukaryota</taxon>
        <taxon>Fungi</taxon>
        <taxon>Dikarya</taxon>
        <taxon>Ascomycota</taxon>
        <taxon>Pezizomycotina</taxon>
        <taxon>Leotiomycetes</taxon>
        <taxon>Helotiales</taxon>
        <taxon>Ploettnerulaceae</taxon>
        <taxon>Rhynchosporium</taxon>
    </lineage>
</organism>
<gene>
    <name evidence="2" type="ORF">RSE6_13350</name>
</gene>
<keyword evidence="3" id="KW-1185">Reference proteome</keyword>
<accession>A0A1E1MSR0</accession>
<reference evidence="3" key="1">
    <citation type="submission" date="2016-03" db="EMBL/GenBank/DDBJ databases">
        <authorList>
            <person name="Guldener U."/>
        </authorList>
    </citation>
    <scope>NUCLEOTIDE SEQUENCE [LARGE SCALE GENOMIC DNA]</scope>
</reference>
<dbReference type="SUPFAM" id="SSF52540">
    <property type="entry name" value="P-loop containing nucleoside triphosphate hydrolases"/>
    <property type="match status" value="1"/>
</dbReference>
<evidence type="ECO:0000313" key="3">
    <source>
        <dbReference type="Proteomes" id="UP000177625"/>
    </source>
</evidence>
<name>A0A1E1MSR0_RHYSE</name>
<proteinExistence type="predicted"/>
<dbReference type="InterPro" id="IPR027417">
    <property type="entry name" value="P-loop_NTPase"/>
</dbReference>
<sequence length="454" mass="50232">MIPQIKHPEHTSSLSADDFPHGPPSSPASNALSDLIDASGHTFEPLEDVNVNVTTSNKDIASPSTITWPLTPMFPFLFGQKTLPLARPSSSSQRTVIIAISGCSSAGKSLLSKLLSKVFSDFKDIPARIIAQDDFFHPKYLQRMLSFTSTEADAKFVERSIRDDELGMYAISTSGVCASKSSNSLATCTAGKKTPLYHVTGPNADCDEAVDFVGLVDVLENLKATGDVRQYGKRFPSDDSLEEFTCLIRKMKENIGTGHPRGLNFVFVEGFMLLAPPPTYPFTSSADTTDNLFNISDQITKIETLVKRLEDISIELIAKHDIDADLECEREAIEAPIWKVNLASKTHMQSIFDVKLFLDTSKDEAKRRRFKWPIYKDAPEGKRMPGQMWKSEGYFEEAVWKGFEESYGWLFDDEEGGKNRNAGVAVMSVKDAGIEATVEWAVDVILAEIGKFEG</sequence>
<dbReference type="Gene3D" id="3.40.50.300">
    <property type="entry name" value="P-loop containing nucleotide triphosphate hydrolases"/>
    <property type="match status" value="1"/>
</dbReference>
<evidence type="ECO:0008006" key="4">
    <source>
        <dbReference type="Google" id="ProtNLM"/>
    </source>
</evidence>
<feature type="region of interest" description="Disordered" evidence="1">
    <location>
        <begin position="1"/>
        <end position="33"/>
    </location>
</feature>
<feature type="compositionally biased region" description="Basic and acidic residues" evidence="1">
    <location>
        <begin position="1"/>
        <end position="10"/>
    </location>
</feature>
<dbReference type="Proteomes" id="UP000177625">
    <property type="component" value="Unassembled WGS sequence"/>
</dbReference>
<dbReference type="EMBL" id="FJVC01000537">
    <property type="protein sequence ID" value="CZT52099.1"/>
    <property type="molecule type" value="Genomic_DNA"/>
</dbReference>
<dbReference type="AlphaFoldDB" id="A0A1E1MSR0"/>
<evidence type="ECO:0000313" key="2">
    <source>
        <dbReference type="EMBL" id="CZT52099.1"/>
    </source>
</evidence>
<protein>
    <recommendedName>
        <fullName evidence="4">Phosphoribulokinase/uridine kinase domain-containing protein</fullName>
    </recommendedName>
</protein>
<evidence type="ECO:0000256" key="1">
    <source>
        <dbReference type="SAM" id="MobiDB-lite"/>
    </source>
</evidence>